<dbReference type="PANTHER" id="PTHR21315">
    <property type="entry name" value="APRATAXIN AND PNK-LIKE FACTOR-RELATED"/>
    <property type="match status" value="1"/>
</dbReference>
<feature type="compositionally biased region" description="Basic and acidic residues" evidence="1">
    <location>
        <begin position="111"/>
        <end position="125"/>
    </location>
</feature>
<feature type="compositionally biased region" description="Acidic residues" evidence="1">
    <location>
        <begin position="453"/>
        <end position="495"/>
    </location>
</feature>
<dbReference type="GO" id="GO:0006302">
    <property type="term" value="P:double-strand break repair"/>
    <property type="evidence" value="ECO:0007669"/>
    <property type="project" value="InterPro"/>
</dbReference>
<feature type="domain" description="PBZ-type" evidence="2">
    <location>
        <begin position="367"/>
        <end position="391"/>
    </location>
</feature>
<dbReference type="Gene3D" id="2.60.200.20">
    <property type="match status" value="1"/>
</dbReference>
<reference evidence="3" key="1">
    <citation type="submission" date="2022-03" db="EMBL/GenBank/DDBJ databases">
        <authorList>
            <person name="Sayadi A."/>
        </authorList>
    </citation>
    <scope>NUCLEOTIDE SEQUENCE</scope>
</reference>
<feature type="compositionally biased region" description="Basic residues" evidence="1">
    <location>
        <begin position="434"/>
        <end position="448"/>
    </location>
</feature>
<evidence type="ECO:0000313" key="4">
    <source>
        <dbReference type="Proteomes" id="UP001152888"/>
    </source>
</evidence>
<dbReference type="InterPro" id="IPR039253">
    <property type="entry name" value="APLF"/>
</dbReference>
<evidence type="ECO:0000313" key="3">
    <source>
        <dbReference type="EMBL" id="CAH1972913.1"/>
    </source>
</evidence>
<dbReference type="InterPro" id="IPR019406">
    <property type="entry name" value="APLF_PBZ"/>
</dbReference>
<feature type="region of interest" description="Disordered" evidence="1">
    <location>
        <begin position="345"/>
        <end position="552"/>
    </location>
</feature>
<dbReference type="InterPro" id="IPR008984">
    <property type="entry name" value="SMAD_FHA_dom_sf"/>
</dbReference>
<feature type="compositionally biased region" description="Basic residues" evidence="1">
    <location>
        <begin position="381"/>
        <end position="391"/>
    </location>
</feature>
<comment type="caution">
    <text evidence="3">The sequence shown here is derived from an EMBL/GenBank/DDBJ whole genome shotgun (WGS) entry which is preliminary data.</text>
</comment>
<feature type="compositionally biased region" description="Basic and acidic residues" evidence="1">
    <location>
        <begin position="347"/>
        <end position="356"/>
    </location>
</feature>
<feature type="compositionally biased region" description="Polar residues" evidence="1">
    <location>
        <begin position="311"/>
        <end position="323"/>
    </location>
</feature>
<gene>
    <name evidence="3" type="ORF">ACAOBT_LOCUS10262</name>
</gene>
<dbReference type="Pfam" id="PF10283">
    <property type="entry name" value="zf-CCHH"/>
    <property type="match status" value="2"/>
</dbReference>
<feature type="region of interest" description="Disordered" evidence="1">
    <location>
        <begin position="197"/>
        <end position="328"/>
    </location>
</feature>
<feature type="compositionally biased region" description="Polar residues" evidence="1">
    <location>
        <begin position="240"/>
        <end position="259"/>
    </location>
</feature>
<dbReference type="AlphaFoldDB" id="A0A9P0PBB4"/>
<dbReference type="PANTHER" id="PTHR21315:SF2">
    <property type="entry name" value="APRATAXIN AND PNK-LIKE FACTOR"/>
    <property type="match status" value="1"/>
</dbReference>
<feature type="compositionally biased region" description="Basic residues" evidence="1">
    <location>
        <begin position="519"/>
        <end position="532"/>
    </location>
</feature>
<feature type="compositionally biased region" description="Polar residues" evidence="1">
    <location>
        <begin position="412"/>
        <end position="421"/>
    </location>
</feature>
<evidence type="ECO:0000256" key="1">
    <source>
        <dbReference type="SAM" id="MobiDB-lite"/>
    </source>
</evidence>
<feature type="domain" description="PBZ-type" evidence="2">
    <location>
        <begin position="331"/>
        <end position="356"/>
    </location>
</feature>
<keyword evidence="4" id="KW-1185">Reference proteome</keyword>
<dbReference type="GO" id="GO:0005634">
    <property type="term" value="C:nucleus"/>
    <property type="evidence" value="ECO:0007669"/>
    <property type="project" value="TreeGrafter"/>
</dbReference>
<dbReference type="Proteomes" id="UP001152888">
    <property type="component" value="Unassembled WGS sequence"/>
</dbReference>
<proteinExistence type="predicted"/>
<feature type="compositionally biased region" description="Basic and acidic residues" evidence="1">
    <location>
        <begin position="496"/>
        <end position="506"/>
    </location>
</feature>
<dbReference type="OrthoDB" id="10256774at2759"/>
<feature type="region of interest" description="Disordered" evidence="1">
    <location>
        <begin position="111"/>
        <end position="153"/>
    </location>
</feature>
<dbReference type="EMBL" id="CAKOFQ010006803">
    <property type="protein sequence ID" value="CAH1972913.1"/>
    <property type="molecule type" value="Genomic_DNA"/>
</dbReference>
<protein>
    <recommendedName>
        <fullName evidence="2">PBZ-type domain-containing protein</fullName>
    </recommendedName>
</protein>
<evidence type="ECO:0000259" key="2">
    <source>
        <dbReference type="Pfam" id="PF10283"/>
    </source>
</evidence>
<organism evidence="3 4">
    <name type="scientific">Acanthoscelides obtectus</name>
    <name type="common">Bean weevil</name>
    <name type="synonym">Bruchus obtectus</name>
    <dbReference type="NCBI Taxonomy" id="200917"/>
    <lineage>
        <taxon>Eukaryota</taxon>
        <taxon>Metazoa</taxon>
        <taxon>Ecdysozoa</taxon>
        <taxon>Arthropoda</taxon>
        <taxon>Hexapoda</taxon>
        <taxon>Insecta</taxon>
        <taxon>Pterygota</taxon>
        <taxon>Neoptera</taxon>
        <taxon>Endopterygota</taxon>
        <taxon>Coleoptera</taxon>
        <taxon>Polyphaga</taxon>
        <taxon>Cucujiformia</taxon>
        <taxon>Chrysomeloidea</taxon>
        <taxon>Chrysomelidae</taxon>
        <taxon>Bruchinae</taxon>
        <taxon>Bruchini</taxon>
        <taxon>Acanthoscelides</taxon>
    </lineage>
</organism>
<sequence>MTVVKIFNIDDIGLKQPLKTFPKGDHVIGRGELNCHDKRISRKHAIISITDNAAELKAIHINPCFYKADKAKSIEILEQNTTKELSDGDTFSLLADNFWFRVKLISRDDSSNDVERNSLPKRTCDELDTSPNKRIRTDEQNASPNTPQIRPVDTQKLLKNIQQIDSEDYPDTLCQQNDDSNQSVDLLDLMQTAENEPIDASRMPAAEVETQDNNEKQTTTAGKDTAVKERVSDSEDETSNVENTSQSIETTLTAETHNAVTLEPKPEPLDDEPMEKASSSLTVKIEPAEDASATIKKEATMESNENDPRGTDSSNAAGSSATSDKPKILRRDRCWYGTSCYRKNPIHRQDFSHPGDTDYDSDPEDDRPPCPFGNACYRTNMLHRRQYKHPGRPAPKPSSSARKKGRKRNKDQSLSRGTPETSESSESESDRQPGHTRRQKRKAAKKLKKLDETPEDDYDLEDPFIDDASSDAFEPSDDDEDSDWDDEVESADGGEDIGRLINEAKRFTKKNGTQQQITKGKKKLPGQKKRAKRDQEKAEDDLDQMDDKDSDI</sequence>
<feature type="compositionally biased region" description="Basic and acidic residues" evidence="1">
    <location>
        <begin position="295"/>
        <end position="310"/>
    </location>
</feature>
<dbReference type="SUPFAM" id="SSF49879">
    <property type="entry name" value="SMAD/FHA domain"/>
    <property type="match status" value="1"/>
</dbReference>
<name>A0A9P0PBB4_ACAOB</name>
<dbReference type="GO" id="GO:0008408">
    <property type="term" value="F:3'-5' exonuclease activity"/>
    <property type="evidence" value="ECO:0007669"/>
    <property type="project" value="InterPro"/>
</dbReference>
<dbReference type="GO" id="GO:0003906">
    <property type="term" value="F:DNA-(apurinic or apyrimidinic site) endonuclease activity"/>
    <property type="evidence" value="ECO:0007669"/>
    <property type="project" value="InterPro"/>
</dbReference>
<dbReference type="GO" id="GO:0035861">
    <property type="term" value="C:site of double-strand break"/>
    <property type="evidence" value="ECO:0007669"/>
    <property type="project" value="TreeGrafter"/>
</dbReference>
<accession>A0A9P0PBB4</accession>